<evidence type="ECO:0000259" key="4">
    <source>
        <dbReference type="PROSITE" id="PS50102"/>
    </source>
</evidence>
<dbReference type="Gramene" id="ESR34460">
    <property type="protein sequence ID" value="ESR34460"/>
    <property type="gene ID" value="CICLE_v10006478mg"/>
</dbReference>
<dbReference type="Gene3D" id="3.30.70.330">
    <property type="match status" value="2"/>
</dbReference>
<dbReference type="Pfam" id="PF00076">
    <property type="entry name" value="RRM_1"/>
    <property type="match status" value="1"/>
</dbReference>
<dbReference type="GO" id="GO:0003723">
    <property type="term" value="F:RNA binding"/>
    <property type="evidence" value="ECO:0007669"/>
    <property type="project" value="UniProtKB-UniRule"/>
</dbReference>
<evidence type="ECO:0000256" key="1">
    <source>
        <dbReference type="ARBA" id="ARBA00022737"/>
    </source>
</evidence>
<dbReference type="eggNOG" id="KOG0123">
    <property type="taxonomic scope" value="Eukaryota"/>
</dbReference>
<name>V4S6J0_CITCL</name>
<dbReference type="InParanoid" id="V4S6J0"/>
<dbReference type="SMART" id="SM00360">
    <property type="entry name" value="RRM"/>
    <property type="match status" value="1"/>
</dbReference>
<feature type="domain" description="RRM" evidence="4">
    <location>
        <begin position="19"/>
        <end position="97"/>
    </location>
</feature>
<keyword evidence="1" id="KW-0677">Repeat</keyword>
<organism evidence="5 6">
    <name type="scientific">Citrus clementina</name>
    <name type="common">Clementine</name>
    <name type="synonym">Citrus deliciosa x Citrus sinensis</name>
    <dbReference type="NCBI Taxonomy" id="85681"/>
    <lineage>
        <taxon>Eukaryota</taxon>
        <taxon>Viridiplantae</taxon>
        <taxon>Streptophyta</taxon>
        <taxon>Embryophyta</taxon>
        <taxon>Tracheophyta</taxon>
        <taxon>Spermatophyta</taxon>
        <taxon>Magnoliopsida</taxon>
        <taxon>eudicotyledons</taxon>
        <taxon>Gunneridae</taxon>
        <taxon>Pentapetalae</taxon>
        <taxon>rosids</taxon>
        <taxon>malvids</taxon>
        <taxon>Sapindales</taxon>
        <taxon>Rutaceae</taxon>
        <taxon>Aurantioideae</taxon>
        <taxon>Citrus</taxon>
    </lineage>
</organism>
<evidence type="ECO:0000256" key="3">
    <source>
        <dbReference type="PROSITE-ProRule" id="PRU00176"/>
    </source>
</evidence>
<evidence type="ECO:0000313" key="6">
    <source>
        <dbReference type="Proteomes" id="UP000030687"/>
    </source>
</evidence>
<proteinExistence type="predicted"/>
<keyword evidence="6" id="KW-1185">Reference proteome</keyword>
<keyword evidence="2 3" id="KW-0694">RNA-binding</keyword>
<dbReference type="PROSITE" id="PS50102">
    <property type="entry name" value="RRM"/>
    <property type="match status" value="1"/>
</dbReference>
<dbReference type="AlphaFoldDB" id="V4S6J0"/>
<dbReference type="Proteomes" id="UP000030687">
    <property type="component" value="Unassembled WGS sequence"/>
</dbReference>
<reference evidence="5 6" key="1">
    <citation type="submission" date="2013-10" db="EMBL/GenBank/DDBJ databases">
        <authorList>
            <consortium name="International Citrus Genome Consortium"/>
            <person name="Jenkins J."/>
            <person name="Schmutz J."/>
            <person name="Prochnik S."/>
            <person name="Rokhsar D."/>
            <person name="Gmitter F."/>
            <person name="Ollitrault P."/>
            <person name="Machado M."/>
            <person name="Talon M."/>
            <person name="Wincker P."/>
            <person name="Jaillon O."/>
            <person name="Morgante M."/>
        </authorList>
    </citation>
    <scope>NUCLEOTIDE SEQUENCE</scope>
    <source>
        <strain evidence="6">cv. Clemenules</strain>
    </source>
</reference>
<dbReference type="PANTHER" id="PTHR24012">
    <property type="entry name" value="RNA BINDING PROTEIN"/>
    <property type="match status" value="1"/>
</dbReference>
<evidence type="ECO:0000256" key="2">
    <source>
        <dbReference type="ARBA" id="ARBA00022884"/>
    </source>
</evidence>
<protein>
    <recommendedName>
        <fullName evidence="4">RRM domain-containing protein</fullName>
    </recommendedName>
</protein>
<dbReference type="InterPro" id="IPR012677">
    <property type="entry name" value="Nucleotide-bd_a/b_plait_sf"/>
</dbReference>
<evidence type="ECO:0000313" key="5">
    <source>
        <dbReference type="EMBL" id="ESR34460.1"/>
    </source>
</evidence>
<dbReference type="EMBL" id="KI537036">
    <property type="protein sequence ID" value="ESR34460.1"/>
    <property type="molecule type" value="Genomic_DNA"/>
</dbReference>
<accession>V4S6J0</accession>
<dbReference type="InterPro" id="IPR035979">
    <property type="entry name" value="RBD_domain_sf"/>
</dbReference>
<dbReference type="OMA" id="MNSFYVG"/>
<dbReference type="STRING" id="85681.V4S6J0"/>
<sequence>MSGRNGEAAGASGNQLLVTSLYVGDLDFSVIDSQLYDLFSLVGQVMSVTICRDLSTRRSLGYAYVNYGDPADAARALDVLNFTPLNNKSIRITCSHGDPSIQESGPATILIENLDKFVDHEALCDTFSHIFPTFSSCGNILSCEIATDGSGE</sequence>
<gene>
    <name evidence="5" type="ORF">CICLE_v10006478mg</name>
</gene>
<dbReference type="InterPro" id="IPR000504">
    <property type="entry name" value="RRM_dom"/>
</dbReference>
<dbReference type="KEGG" id="cic:CICLE_v10006478mg"/>
<dbReference type="SUPFAM" id="SSF54928">
    <property type="entry name" value="RNA-binding domain, RBD"/>
    <property type="match status" value="1"/>
</dbReference>